<dbReference type="EMBL" id="WBZB01000016">
    <property type="protein sequence ID" value="KAB3530688.1"/>
    <property type="molecule type" value="Genomic_DNA"/>
</dbReference>
<evidence type="ECO:0000256" key="2">
    <source>
        <dbReference type="ARBA" id="ARBA00022475"/>
    </source>
</evidence>
<keyword evidence="8" id="KW-1185">Reference proteome</keyword>
<organism evidence="7 8">
    <name type="scientific">Alkaliphilus serpentinus</name>
    <dbReference type="NCBI Taxonomy" id="1482731"/>
    <lineage>
        <taxon>Bacteria</taxon>
        <taxon>Bacillati</taxon>
        <taxon>Bacillota</taxon>
        <taxon>Clostridia</taxon>
        <taxon>Peptostreptococcales</taxon>
        <taxon>Natronincolaceae</taxon>
        <taxon>Alkaliphilus</taxon>
    </lineage>
</organism>
<feature type="transmembrane region" description="Helical" evidence="6">
    <location>
        <begin position="223"/>
        <end position="243"/>
    </location>
</feature>
<comment type="subcellular location">
    <subcellularLocation>
        <location evidence="1">Cell membrane</location>
        <topology evidence="1">Multi-pass membrane protein</topology>
    </subcellularLocation>
</comment>
<feature type="transmembrane region" description="Helical" evidence="6">
    <location>
        <begin position="249"/>
        <end position="266"/>
    </location>
</feature>
<protein>
    <recommendedName>
        <fullName evidence="9">YfcC family protein</fullName>
    </recommendedName>
</protein>
<keyword evidence="5 6" id="KW-0472">Membrane</keyword>
<dbReference type="AlphaFoldDB" id="A0A833HPC0"/>
<evidence type="ECO:0000256" key="4">
    <source>
        <dbReference type="ARBA" id="ARBA00022989"/>
    </source>
</evidence>
<feature type="transmembrane region" description="Helical" evidence="6">
    <location>
        <begin position="176"/>
        <end position="198"/>
    </location>
</feature>
<feature type="transmembrane region" description="Helical" evidence="6">
    <location>
        <begin position="52"/>
        <end position="73"/>
    </location>
</feature>
<reference evidence="7 8" key="1">
    <citation type="submission" date="2019-10" db="EMBL/GenBank/DDBJ databases">
        <title>Alkaliphilus serpentinus sp. nov. and Alkaliphilus pronyensis sp. nov., two novel anaerobic alkaliphilic species isolated from the serpentinized-hosted hydrothermal field of the Prony Bay (New Caledonia).</title>
        <authorList>
            <person name="Postec A."/>
        </authorList>
    </citation>
    <scope>NUCLEOTIDE SEQUENCE [LARGE SCALE GENOMIC DNA]</scope>
    <source>
        <strain evidence="7 8">LacT</strain>
    </source>
</reference>
<keyword evidence="4 6" id="KW-1133">Transmembrane helix</keyword>
<evidence type="ECO:0000313" key="7">
    <source>
        <dbReference type="EMBL" id="KAB3530688.1"/>
    </source>
</evidence>
<dbReference type="Proteomes" id="UP000465601">
    <property type="component" value="Unassembled WGS sequence"/>
</dbReference>
<accession>A0A833HPC0</accession>
<feature type="transmembrane region" description="Helical" evidence="6">
    <location>
        <begin position="94"/>
        <end position="115"/>
    </location>
</feature>
<evidence type="ECO:0000256" key="6">
    <source>
        <dbReference type="SAM" id="Phobius"/>
    </source>
</evidence>
<dbReference type="OrthoDB" id="255482at2"/>
<evidence type="ECO:0000256" key="1">
    <source>
        <dbReference type="ARBA" id="ARBA00004651"/>
    </source>
</evidence>
<evidence type="ECO:0000256" key="5">
    <source>
        <dbReference type="ARBA" id="ARBA00023136"/>
    </source>
</evidence>
<sequence length="348" mass="38301">MNKNSVVKTFMSALLVLCGMLAMTGLFTRVVPGANPSIHWYFSPITVLFSDSGPLIIAIIVFLLIIGGALHILKTTGLMEGVIIATAKKYQEKEFVLLSVLVLVFMAMGAFVGVFEEVVPLVPLVILLSKGMGWDDMTGLGISILACSLGFAAAVTNPFTIGVAQELAEVPLFSGAVLRIFVFKSVYMILLGFLWGHIKKTRTPIRKDVLAVEPKGQIPKKAYIFFSSSMILMGCFIATSPFISILRDLSLPIIALIFFVTAMGVGQLVKGNMKWIAKQYAIGARDMAPAIVLILIATGIKHIMIEGHILDYILSRVSNNIDQFSIWCYRNDFSIGSLLEFFYRFRKR</sequence>
<proteinExistence type="predicted"/>
<dbReference type="Pfam" id="PF03606">
    <property type="entry name" value="DcuC"/>
    <property type="match status" value="1"/>
</dbReference>
<dbReference type="InterPro" id="IPR018385">
    <property type="entry name" value="C4_dicarb_anaerob_car-like"/>
</dbReference>
<evidence type="ECO:0000256" key="3">
    <source>
        <dbReference type="ARBA" id="ARBA00022692"/>
    </source>
</evidence>
<dbReference type="GO" id="GO:0005886">
    <property type="term" value="C:plasma membrane"/>
    <property type="evidence" value="ECO:0007669"/>
    <property type="project" value="UniProtKB-SubCell"/>
</dbReference>
<evidence type="ECO:0008006" key="9">
    <source>
        <dbReference type="Google" id="ProtNLM"/>
    </source>
</evidence>
<name>A0A833HPC0_9FIRM</name>
<evidence type="ECO:0000313" key="8">
    <source>
        <dbReference type="Proteomes" id="UP000465601"/>
    </source>
</evidence>
<keyword evidence="2" id="KW-1003">Cell membrane</keyword>
<comment type="caution">
    <text evidence="7">The sequence shown here is derived from an EMBL/GenBank/DDBJ whole genome shotgun (WGS) entry which is preliminary data.</text>
</comment>
<gene>
    <name evidence="7" type="ORF">F8153_06150</name>
</gene>
<keyword evidence="3 6" id="KW-0812">Transmembrane</keyword>